<feature type="domain" description="Peptidase S1" evidence="2">
    <location>
        <begin position="27"/>
        <end position="268"/>
    </location>
</feature>
<sequence>MSRTSILCFAVALIAQGTFALQNGQRIINGGNATVGQFSFQAFLQMRYSRVCVGSLISDSVILITADCLFKDLSSFNITIGAVDYNNYQAEHVEFVDLYGYSYVFHEDYDSVSGANDIAALILKTPIKNPKIKPIRLPSKSQINNFLNRTEITILGWGGETGRTEPNLQHADTFTLNFRDCQFLHGSLHVTDENLCLDNTVPGSPTACHDGDNGSPMITKEEDGQYTLIGFMAKWFVGSKEVGVCNSNIPVIYMRVAAYLDWLAANTGIEIRP</sequence>
<keyword evidence="1" id="KW-0732">Signal</keyword>
<keyword evidence="4" id="KW-1185">Reference proteome</keyword>
<evidence type="ECO:0000259" key="2">
    <source>
        <dbReference type="PROSITE" id="PS50240"/>
    </source>
</evidence>
<organism evidence="3 4">
    <name type="scientific">Cloeon dipterum</name>
    <dbReference type="NCBI Taxonomy" id="197152"/>
    <lineage>
        <taxon>Eukaryota</taxon>
        <taxon>Metazoa</taxon>
        <taxon>Ecdysozoa</taxon>
        <taxon>Arthropoda</taxon>
        <taxon>Hexapoda</taxon>
        <taxon>Insecta</taxon>
        <taxon>Pterygota</taxon>
        <taxon>Palaeoptera</taxon>
        <taxon>Ephemeroptera</taxon>
        <taxon>Pisciforma</taxon>
        <taxon>Baetidae</taxon>
        <taxon>Cloeon</taxon>
    </lineage>
</organism>
<dbReference type="SMART" id="SM00020">
    <property type="entry name" value="Tryp_SPc"/>
    <property type="match status" value="1"/>
</dbReference>
<evidence type="ECO:0000313" key="3">
    <source>
        <dbReference type="EMBL" id="CAB3381801.1"/>
    </source>
</evidence>
<dbReference type="InterPro" id="IPR001254">
    <property type="entry name" value="Trypsin_dom"/>
</dbReference>
<proteinExistence type="predicted"/>
<dbReference type="GO" id="GO:0004252">
    <property type="term" value="F:serine-type endopeptidase activity"/>
    <property type="evidence" value="ECO:0007669"/>
    <property type="project" value="InterPro"/>
</dbReference>
<accession>A0A8S1DUH7</accession>
<dbReference type="GO" id="GO:0006508">
    <property type="term" value="P:proteolysis"/>
    <property type="evidence" value="ECO:0007669"/>
    <property type="project" value="InterPro"/>
</dbReference>
<dbReference type="InterPro" id="IPR009003">
    <property type="entry name" value="Peptidase_S1_PA"/>
</dbReference>
<feature type="chain" id="PRO_5035778719" description="Peptidase S1 domain-containing protein" evidence="1">
    <location>
        <begin position="21"/>
        <end position="273"/>
    </location>
</feature>
<evidence type="ECO:0000313" key="4">
    <source>
        <dbReference type="Proteomes" id="UP000494165"/>
    </source>
</evidence>
<dbReference type="Gene3D" id="2.40.10.10">
    <property type="entry name" value="Trypsin-like serine proteases"/>
    <property type="match status" value="1"/>
</dbReference>
<evidence type="ECO:0000256" key="1">
    <source>
        <dbReference type="SAM" id="SignalP"/>
    </source>
</evidence>
<dbReference type="AlphaFoldDB" id="A0A8S1DUH7"/>
<dbReference type="InterPro" id="IPR051333">
    <property type="entry name" value="CLIP_Serine_Protease"/>
</dbReference>
<dbReference type="InterPro" id="IPR043504">
    <property type="entry name" value="Peptidase_S1_PA_chymotrypsin"/>
</dbReference>
<dbReference type="Pfam" id="PF00089">
    <property type="entry name" value="Trypsin"/>
    <property type="match status" value="1"/>
</dbReference>
<protein>
    <recommendedName>
        <fullName evidence="2">Peptidase S1 domain-containing protein</fullName>
    </recommendedName>
</protein>
<comment type="caution">
    <text evidence="3">The sequence shown here is derived from an EMBL/GenBank/DDBJ whole genome shotgun (WGS) entry which is preliminary data.</text>
</comment>
<dbReference type="SUPFAM" id="SSF50494">
    <property type="entry name" value="Trypsin-like serine proteases"/>
    <property type="match status" value="1"/>
</dbReference>
<dbReference type="Proteomes" id="UP000494165">
    <property type="component" value="Unassembled WGS sequence"/>
</dbReference>
<gene>
    <name evidence="3" type="ORF">CLODIP_2_CD01198</name>
</gene>
<reference evidence="3 4" key="1">
    <citation type="submission" date="2020-04" db="EMBL/GenBank/DDBJ databases">
        <authorList>
            <person name="Alioto T."/>
            <person name="Alioto T."/>
            <person name="Gomez Garrido J."/>
        </authorList>
    </citation>
    <scope>NUCLEOTIDE SEQUENCE [LARGE SCALE GENOMIC DNA]</scope>
</reference>
<dbReference type="PANTHER" id="PTHR24260">
    <property type="match status" value="1"/>
</dbReference>
<feature type="signal peptide" evidence="1">
    <location>
        <begin position="1"/>
        <end position="20"/>
    </location>
</feature>
<dbReference type="PANTHER" id="PTHR24260:SF136">
    <property type="entry name" value="GH08193P-RELATED"/>
    <property type="match status" value="1"/>
</dbReference>
<name>A0A8S1DUH7_9INSE</name>
<dbReference type="PROSITE" id="PS50240">
    <property type="entry name" value="TRYPSIN_DOM"/>
    <property type="match status" value="1"/>
</dbReference>
<dbReference type="OrthoDB" id="60866at2759"/>
<dbReference type="EMBL" id="CADEPI010000247">
    <property type="protein sequence ID" value="CAB3381801.1"/>
    <property type="molecule type" value="Genomic_DNA"/>
</dbReference>